<comment type="caution">
    <text evidence="2">The sequence shown here is derived from an EMBL/GenBank/DDBJ whole genome shotgun (WGS) entry which is preliminary data.</text>
</comment>
<evidence type="ECO:0000256" key="1">
    <source>
        <dbReference type="SAM" id="SignalP"/>
    </source>
</evidence>
<dbReference type="Proteomes" id="UP001597374">
    <property type="component" value="Unassembled WGS sequence"/>
</dbReference>
<organism evidence="2 3">
    <name type="scientific">Pontibacter ruber</name>
    <dbReference type="NCBI Taxonomy" id="1343895"/>
    <lineage>
        <taxon>Bacteria</taxon>
        <taxon>Pseudomonadati</taxon>
        <taxon>Bacteroidota</taxon>
        <taxon>Cytophagia</taxon>
        <taxon>Cytophagales</taxon>
        <taxon>Hymenobacteraceae</taxon>
        <taxon>Pontibacter</taxon>
    </lineage>
</organism>
<sequence length="174" mass="19357">MKKAFLLFAFCCCALLSNAQTRNTVYLELLGKNIMGPAILYERNPNSKKNLSLHYGAGVGAINDFNDEWHPSLPLFVGGNLGKKNNKFEFGLAGAVTTKDYFETSSDECYDCLGPNDQSIIVPLTLYLGFKHYPKKGKGFFYHANAQPIVITNSFIPVIPWFGLGIGYSTQTRR</sequence>
<protein>
    <recommendedName>
        <fullName evidence="4">Outer membrane protein beta-barrel domain-containing protein</fullName>
    </recommendedName>
</protein>
<dbReference type="EMBL" id="JBHUIM010000003">
    <property type="protein sequence ID" value="MFD2248174.1"/>
    <property type="molecule type" value="Genomic_DNA"/>
</dbReference>
<name>A0ABW5D3R2_9BACT</name>
<feature type="chain" id="PRO_5046165717" description="Outer membrane protein beta-barrel domain-containing protein" evidence="1">
    <location>
        <begin position="20"/>
        <end position="174"/>
    </location>
</feature>
<gene>
    <name evidence="2" type="ORF">ACFSKP_18040</name>
</gene>
<evidence type="ECO:0000313" key="2">
    <source>
        <dbReference type="EMBL" id="MFD2248174.1"/>
    </source>
</evidence>
<reference evidence="3" key="1">
    <citation type="journal article" date="2019" name="Int. J. Syst. Evol. Microbiol.">
        <title>The Global Catalogue of Microorganisms (GCM) 10K type strain sequencing project: providing services to taxonomists for standard genome sequencing and annotation.</title>
        <authorList>
            <consortium name="The Broad Institute Genomics Platform"/>
            <consortium name="The Broad Institute Genome Sequencing Center for Infectious Disease"/>
            <person name="Wu L."/>
            <person name="Ma J."/>
        </authorList>
    </citation>
    <scope>NUCLEOTIDE SEQUENCE [LARGE SCALE GENOMIC DNA]</scope>
    <source>
        <strain evidence="3">CGMCC 4.1782</strain>
    </source>
</reference>
<evidence type="ECO:0000313" key="3">
    <source>
        <dbReference type="Proteomes" id="UP001597374"/>
    </source>
</evidence>
<accession>A0ABW5D3R2</accession>
<feature type="signal peptide" evidence="1">
    <location>
        <begin position="1"/>
        <end position="19"/>
    </location>
</feature>
<keyword evidence="1" id="KW-0732">Signal</keyword>
<proteinExistence type="predicted"/>
<keyword evidence="3" id="KW-1185">Reference proteome</keyword>
<evidence type="ECO:0008006" key="4">
    <source>
        <dbReference type="Google" id="ProtNLM"/>
    </source>
</evidence>
<dbReference type="RefSeq" id="WP_250431894.1">
    <property type="nucleotide sequence ID" value="NZ_JALPRR010000004.1"/>
</dbReference>